<protein>
    <submittedName>
        <fullName evidence="2">Adhesin</fullName>
    </submittedName>
</protein>
<dbReference type="Proteomes" id="UP000501179">
    <property type="component" value="Chromosome"/>
</dbReference>
<dbReference type="KEGG" id="slia:HA039_20065"/>
<dbReference type="AlphaFoldDB" id="A0A6G9H186"/>
<reference evidence="2 3" key="1">
    <citation type="submission" date="2020-03" db="EMBL/GenBank/DDBJ databases">
        <title>A novel species.</title>
        <authorList>
            <person name="Gao J."/>
        </authorList>
    </citation>
    <scope>NUCLEOTIDE SEQUENCE [LARGE SCALE GENOMIC DNA]</scope>
    <source>
        <strain evidence="2 3">QMT-12</strain>
    </source>
</reference>
<sequence length="243" mass="25536">MRPEHPEHPSRVPLRAALAVLVLGAVAAVVFAVTGRDTANTTTDEGAPSTAPTDVQRPQLPALRGAVAPTPPPNTGYSVWAGPGCGTGRYEEAGRFENGDAAWYTVKSGGHQDDACDGSFSAMPMSGSANDDRGSTATWSWELGRGYETCALAVYVPDSGNDLDAAGDPSVYEVLSDASDPHSGYAAFGVRQPAHRGTLVKVGNYRVKGTDFTVRLRDRGQDWGTPTRIGAHHAAAQMHLTCT</sequence>
<proteinExistence type="predicted"/>
<keyword evidence="3" id="KW-1185">Reference proteome</keyword>
<evidence type="ECO:0000313" key="2">
    <source>
        <dbReference type="EMBL" id="QIQ04293.1"/>
    </source>
</evidence>
<dbReference type="EMBL" id="CP050177">
    <property type="protein sequence ID" value="QIQ04293.1"/>
    <property type="molecule type" value="Genomic_DNA"/>
</dbReference>
<gene>
    <name evidence="2" type="ORF">HA039_20065</name>
</gene>
<name>A0A6G9H186_9ACTN</name>
<organism evidence="2 3">
    <name type="scientific">Streptomyces liangshanensis</name>
    <dbReference type="NCBI Taxonomy" id="2717324"/>
    <lineage>
        <taxon>Bacteria</taxon>
        <taxon>Bacillati</taxon>
        <taxon>Actinomycetota</taxon>
        <taxon>Actinomycetes</taxon>
        <taxon>Kitasatosporales</taxon>
        <taxon>Streptomycetaceae</taxon>
        <taxon>Streptomyces</taxon>
    </lineage>
</organism>
<feature type="region of interest" description="Disordered" evidence="1">
    <location>
        <begin position="39"/>
        <end position="58"/>
    </location>
</feature>
<dbReference type="RefSeq" id="WP_167031843.1">
    <property type="nucleotide sequence ID" value="NZ_CP050177.1"/>
</dbReference>
<evidence type="ECO:0000256" key="1">
    <source>
        <dbReference type="SAM" id="MobiDB-lite"/>
    </source>
</evidence>
<accession>A0A6G9H186</accession>
<evidence type="ECO:0000313" key="3">
    <source>
        <dbReference type="Proteomes" id="UP000501179"/>
    </source>
</evidence>